<dbReference type="RefSeq" id="XP_068350870.1">
    <property type="nucleotide sequence ID" value="XM_068510566.1"/>
</dbReference>
<dbReference type="InterPro" id="IPR027482">
    <property type="entry name" value="Sec1-like_dom2"/>
</dbReference>
<dbReference type="InterPro" id="IPR036045">
    <property type="entry name" value="Sec1-like_sf"/>
</dbReference>
<evidence type="ECO:0000313" key="3">
    <source>
        <dbReference type="Proteomes" id="UP000179807"/>
    </source>
</evidence>
<keyword evidence="3" id="KW-1185">Reference proteome</keyword>
<proteinExistence type="inferred from homology"/>
<accession>A0A1J4JJJ3</accession>
<dbReference type="VEuPathDB" id="TrichDB:TRFO_35976"/>
<evidence type="ECO:0000313" key="2">
    <source>
        <dbReference type="EMBL" id="OHS97733.1"/>
    </source>
</evidence>
<dbReference type="GO" id="GO:0016192">
    <property type="term" value="P:vesicle-mediated transport"/>
    <property type="evidence" value="ECO:0007669"/>
    <property type="project" value="InterPro"/>
</dbReference>
<dbReference type="InterPro" id="IPR001619">
    <property type="entry name" value="Sec1-like"/>
</dbReference>
<comment type="similarity">
    <text evidence="1">Belongs to the STXBP/unc-18/SEC1 family.</text>
</comment>
<name>A0A1J4JJJ3_9EUKA</name>
<organism evidence="2 3">
    <name type="scientific">Tritrichomonas foetus</name>
    <dbReference type="NCBI Taxonomy" id="1144522"/>
    <lineage>
        <taxon>Eukaryota</taxon>
        <taxon>Metamonada</taxon>
        <taxon>Parabasalia</taxon>
        <taxon>Tritrichomonadida</taxon>
        <taxon>Tritrichomonadidae</taxon>
        <taxon>Tritrichomonas</taxon>
    </lineage>
</organism>
<protein>
    <submittedName>
        <fullName evidence="2">Sec1 family protein</fullName>
    </submittedName>
</protein>
<dbReference type="Pfam" id="PF00995">
    <property type="entry name" value="Sec1"/>
    <property type="match status" value="1"/>
</dbReference>
<dbReference type="PANTHER" id="PTHR11679">
    <property type="entry name" value="VESICLE PROTEIN SORTING-ASSOCIATED"/>
    <property type="match status" value="1"/>
</dbReference>
<dbReference type="SUPFAM" id="SSF56815">
    <property type="entry name" value="Sec1/munc18-like (SM) proteins"/>
    <property type="match status" value="1"/>
</dbReference>
<dbReference type="Proteomes" id="UP000179807">
    <property type="component" value="Unassembled WGS sequence"/>
</dbReference>
<dbReference type="Gene3D" id="3.40.50.1910">
    <property type="match status" value="2"/>
</dbReference>
<dbReference type="OrthoDB" id="10262287at2759"/>
<sequence>MDFSFFEKLNVRKFRKMTNIGHKPRRLVIHPRLNNFISRIIDGETIQKQFNSIHFFDDDFKIMSDEYCYAFIIPPEVEVMRHVKFIVDLARNELPKSAQNPKFFIELWFQPRINNVVCAWMIDMKFAPQSIIDTFPSKENPSKIEPYRQLEVYNLELDVTPLDDDVLTIESRYSFVRAWSFRDLTVVSEMRQALNVIRSHTGFVNITAIGSLSSAIARTLNAPSSTNQTQLILIDRSADLITPTITQMNYEGIIAEFFGIDCGLVKITNDRGQSQLQLLSSQEDQLFGSLRSMTHQEASAEIENRMAAVTGAFGQKSAGGSLEEGLAKFRKTAKVSVENKTLIDHINIMQKALELMNHSKYFKRIMNEEANALSGASSIKQLVTQMMESGADFRQVIRMLCLESLLKGGVEKDYQKFVNQIIFNYGFQMVLYLIRLQDCGLFSPNNTKWSQFVKSFQLFVPDWDQTNDQAAAPYLGYVPLSVRYIQRVLNNDFNSIQKAMGELKQECYENCADPNNRRSGNVLVCFVGGCTHSELNALRRLRQKDSNYANVQFQLLTTNMTSSNEFFENLAYLIPGWTPTI</sequence>
<dbReference type="GeneID" id="94845270"/>
<dbReference type="EMBL" id="MLAK01001097">
    <property type="protein sequence ID" value="OHS97733.1"/>
    <property type="molecule type" value="Genomic_DNA"/>
</dbReference>
<dbReference type="InterPro" id="IPR043155">
    <property type="entry name" value="VPS33_dom3b"/>
</dbReference>
<reference evidence="2" key="1">
    <citation type="submission" date="2016-10" db="EMBL/GenBank/DDBJ databases">
        <authorList>
            <person name="Benchimol M."/>
            <person name="Almeida L.G."/>
            <person name="Vasconcelos A.T."/>
            <person name="Perreira-Neves A."/>
            <person name="Rosa I.A."/>
            <person name="Tasca T."/>
            <person name="Bogo M.R."/>
            <person name="de Souza W."/>
        </authorList>
    </citation>
    <scope>NUCLEOTIDE SEQUENCE [LARGE SCALE GENOMIC DNA]</scope>
    <source>
        <strain evidence="2">K</strain>
    </source>
</reference>
<comment type="caution">
    <text evidence="2">The sequence shown here is derived from an EMBL/GenBank/DDBJ whole genome shotgun (WGS) entry which is preliminary data.</text>
</comment>
<dbReference type="AlphaFoldDB" id="A0A1J4JJJ3"/>
<gene>
    <name evidence="2" type="ORF">TRFO_35976</name>
</gene>
<evidence type="ECO:0000256" key="1">
    <source>
        <dbReference type="ARBA" id="ARBA00009884"/>
    </source>
</evidence>
<dbReference type="Gene3D" id="1.25.40.850">
    <property type="match status" value="1"/>
</dbReference>